<protein>
    <submittedName>
        <fullName evidence="1">Uncharacterized protein</fullName>
    </submittedName>
</protein>
<gene>
    <name evidence="1" type="ORF">I6U50_01885</name>
</gene>
<accession>A0ABS0TCK0</accession>
<keyword evidence="2" id="KW-1185">Reference proteome</keyword>
<evidence type="ECO:0000313" key="2">
    <source>
        <dbReference type="Proteomes" id="UP000635665"/>
    </source>
</evidence>
<reference evidence="1 2" key="1">
    <citation type="submission" date="2020-12" db="EMBL/GenBank/DDBJ databases">
        <title>Salegentibacter orientalis sp. nov., isolated from costal sediment.</title>
        <authorList>
            <person name="Lian F.-B."/>
        </authorList>
    </citation>
    <scope>NUCLEOTIDE SEQUENCE [LARGE SCALE GENOMIC DNA]</scope>
    <source>
        <strain evidence="1 2">F60176</strain>
    </source>
</reference>
<dbReference type="Proteomes" id="UP000635665">
    <property type="component" value="Unassembled WGS sequence"/>
</dbReference>
<comment type="caution">
    <text evidence="1">The sequence shown here is derived from an EMBL/GenBank/DDBJ whole genome shotgun (WGS) entry which is preliminary data.</text>
</comment>
<name>A0ABS0TCK0_9FLAO</name>
<evidence type="ECO:0000313" key="1">
    <source>
        <dbReference type="EMBL" id="MBI6118768.1"/>
    </source>
</evidence>
<dbReference type="RefSeq" id="WP_198637637.1">
    <property type="nucleotide sequence ID" value="NZ_JAEHNY010000001.1"/>
</dbReference>
<organism evidence="1 2">
    <name type="scientific">Salegentibacter maritimus</name>
    <dbReference type="NCBI Taxonomy" id="2794347"/>
    <lineage>
        <taxon>Bacteria</taxon>
        <taxon>Pseudomonadati</taxon>
        <taxon>Bacteroidota</taxon>
        <taxon>Flavobacteriia</taxon>
        <taxon>Flavobacteriales</taxon>
        <taxon>Flavobacteriaceae</taxon>
        <taxon>Salegentibacter</taxon>
    </lineage>
</organism>
<sequence length="95" mass="10976">MEIFLSNYIGPKKYTFGYDKFGESWMRYALVNPAGDWFSYAETRQAENKLPFIQIQQDDGNYVKGNFGFKAYNSIDNSVKLVSNGSFNFKLDSEL</sequence>
<proteinExistence type="predicted"/>
<dbReference type="EMBL" id="JAEHNY010000001">
    <property type="protein sequence ID" value="MBI6118768.1"/>
    <property type="molecule type" value="Genomic_DNA"/>
</dbReference>